<reference evidence="1" key="1">
    <citation type="journal article" date="2021" name="PeerJ">
        <title>Extensive microbial diversity within the chicken gut microbiome revealed by metagenomics and culture.</title>
        <authorList>
            <person name="Gilroy R."/>
            <person name="Ravi A."/>
            <person name="Getino M."/>
            <person name="Pursley I."/>
            <person name="Horton D.L."/>
            <person name="Alikhan N.F."/>
            <person name="Baker D."/>
            <person name="Gharbi K."/>
            <person name="Hall N."/>
            <person name="Watson M."/>
            <person name="Adriaenssens E.M."/>
            <person name="Foster-Nyarko E."/>
            <person name="Jarju S."/>
            <person name="Secka A."/>
            <person name="Antonio M."/>
            <person name="Oren A."/>
            <person name="Chaudhuri R.R."/>
            <person name="La Ragione R."/>
            <person name="Hildebrand F."/>
            <person name="Pallen M.J."/>
        </authorList>
    </citation>
    <scope>NUCLEOTIDE SEQUENCE</scope>
    <source>
        <strain evidence="1">ChiHjej13B12-4958</strain>
    </source>
</reference>
<protein>
    <submittedName>
        <fullName evidence="1">Uncharacterized protein</fullName>
    </submittedName>
</protein>
<gene>
    <name evidence="1" type="ORF">H9751_09170</name>
</gene>
<comment type="caution">
    <text evidence="1">The sequence shown here is derived from an EMBL/GenBank/DDBJ whole genome shotgun (WGS) entry which is preliminary data.</text>
</comment>
<organism evidence="1 2">
    <name type="scientific">Candidatus Corynebacterium faecigallinarum</name>
    <dbReference type="NCBI Taxonomy" id="2838528"/>
    <lineage>
        <taxon>Bacteria</taxon>
        <taxon>Bacillati</taxon>
        <taxon>Actinomycetota</taxon>
        <taxon>Actinomycetes</taxon>
        <taxon>Mycobacteriales</taxon>
        <taxon>Corynebacteriaceae</taxon>
        <taxon>Corynebacterium</taxon>
    </lineage>
</organism>
<dbReference type="AlphaFoldDB" id="A0A9D2QGL4"/>
<dbReference type="Proteomes" id="UP000823858">
    <property type="component" value="Unassembled WGS sequence"/>
</dbReference>
<proteinExistence type="predicted"/>
<evidence type="ECO:0000313" key="2">
    <source>
        <dbReference type="Proteomes" id="UP000823858"/>
    </source>
</evidence>
<name>A0A9D2QGL4_9CORY</name>
<evidence type="ECO:0000313" key="1">
    <source>
        <dbReference type="EMBL" id="HJC85699.1"/>
    </source>
</evidence>
<accession>A0A9D2QGL4</accession>
<sequence>MIGLAATGTAVAGSISIAPNIYNATKDIQQFVDDFTEDSRNFINSITP</sequence>
<reference evidence="1" key="2">
    <citation type="submission" date="2021-04" db="EMBL/GenBank/DDBJ databases">
        <authorList>
            <person name="Gilroy R."/>
        </authorList>
    </citation>
    <scope>NUCLEOTIDE SEQUENCE</scope>
    <source>
        <strain evidence="1">ChiHjej13B12-4958</strain>
    </source>
</reference>
<dbReference type="EMBL" id="DWVP01000022">
    <property type="protein sequence ID" value="HJC85699.1"/>
    <property type="molecule type" value="Genomic_DNA"/>
</dbReference>